<evidence type="ECO:0000256" key="3">
    <source>
        <dbReference type="ARBA" id="ARBA00022729"/>
    </source>
</evidence>
<protein>
    <submittedName>
        <fullName evidence="6">Odorant-binding protein 14</fullName>
    </submittedName>
</protein>
<dbReference type="GO" id="GO:0005615">
    <property type="term" value="C:extracellular space"/>
    <property type="evidence" value="ECO:0007669"/>
    <property type="project" value="TreeGrafter"/>
</dbReference>
<dbReference type="GO" id="GO:0007608">
    <property type="term" value="P:sensory perception of smell"/>
    <property type="evidence" value="ECO:0007669"/>
    <property type="project" value="TreeGrafter"/>
</dbReference>
<organism evidence="6">
    <name type="scientific">Pyrrhalta aenescens</name>
    <dbReference type="NCBI Taxonomy" id="281545"/>
    <lineage>
        <taxon>Eukaryota</taxon>
        <taxon>Metazoa</taxon>
        <taxon>Ecdysozoa</taxon>
        <taxon>Arthropoda</taxon>
        <taxon>Hexapoda</taxon>
        <taxon>Insecta</taxon>
        <taxon>Pterygota</taxon>
        <taxon>Neoptera</taxon>
        <taxon>Endopterygota</taxon>
        <taxon>Coleoptera</taxon>
        <taxon>Polyphaga</taxon>
        <taxon>Cucujiformia</taxon>
        <taxon>Chrysomeloidea</taxon>
        <taxon>Chrysomelidae</taxon>
        <taxon>Galerucinae</taxon>
        <taxon>Coelomerites</taxon>
        <taxon>Pyrrhalta</taxon>
    </lineage>
</organism>
<evidence type="ECO:0000313" key="6">
    <source>
        <dbReference type="EMBL" id="APC94287.1"/>
    </source>
</evidence>
<sequence length="147" mass="16278">MKFVVIIALFFVYANAIDPKIVQEFVEQVTKFGEKCMGETKATTDDIAQLIAHQAPSTHEGKCMISCVYKAFGIQNEDGTINQEEGLKLASKIKESDPEVYEKMETISNKCQDIPVDEDHCITALNLASCYIKEAKAIGLSAEMFGM</sequence>
<evidence type="ECO:0000256" key="4">
    <source>
        <dbReference type="ARBA" id="ARBA00023157"/>
    </source>
</evidence>
<dbReference type="Gene3D" id="1.10.238.20">
    <property type="entry name" value="Pheromone/general odorant binding protein domain"/>
    <property type="match status" value="1"/>
</dbReference>
<keyword evidence="3 5" id="KW-0732">Signal</keyword>
<keyword evidence="2" id="KW-0964">Secreted</keyword>
<dbReference type="InterPro" id="IPR036728">
    <property type="entry name" value="PBP_GOBP_sf"/>
</dbReference>
<dbReference type="AlphaFoldDB" id="A0A1J0KKN0"/>
<dbReference type="SUPFAM" id="SSF47565">
    <property type="entry name" value="Insect pheromone/odorant-binding proteins"/>
    <property type="match status" value="1"/>
</dbReference>
<dbReference type="EMBL" id="KX298770">
    <property type="protein sequence ID" value="APC94287.1"/>
    <property type="molecule type" value="mRNA"/>
</dbReference>
<reference evidence="6" key="1">
    <citation type="journal article" date="2016" name="Insect Biochem. Mol. Biol.">
        <title>Comparative transcriptome analysis of chemosensory genes in two sister leaf beetles provides insights into chemosensory speciation.</title>
        <authorList>
            <person name="Zhang B."/>
            <person name="Zhang W."/>
            <person name="Nie R.E."/>
            <person name="Li W.Z."/>
            <person name="Segraves K.A."/>
            <person name="Yang X.K."/>
            <person name="Xue H.J."/>
        </authorList>
    </citation>
    <scope>NUCLEOTIDE SEQUENCE</scope>
</reference>
<feature type="chain" id="PRO_5013380332" evidence="5">
    <location>
        <begin position="17"/>
        <end position="147"/>
    </location>
</feature>
<feature type="signal peptide" evidence="5">
    <location>
        <begin position="1"/>
        <end position="16"/>
    </location>
</feature>
<name>A0A1J0KKN0_9CUCU</name>
<dbReference type="GO" id="GO:0005549">
    <property type="term" value="F:odorant binding"/>
    <property type="evidence" value="ECO:0007669"/>
    <property type="project" value="InterPro"/>
</dbReference>
<evidence type="ECO:0000256" key="1">
    <source>
        <dbReference type="ARBA" id="ARBA00004613"/>
    </source>
</evidence>
<dbReference type="PANTHER" id="PTHR11857:SF42">
    <property type="entry name" value="GENERAL ODORANT-BINDING PROTEIN 19D-RELATED"/>
    <property type="match status" value="1"/>
</dbReference>
<evidence type="ECO:0000256" key="2">
    <source>
        <dbReference type="ARBA" id="ARBA00022525"/>
    </source>
</evidence>
<dbReference type="FunFam" id="1.10.238.20:FF:000006">
    <property type="entry name" value="Odorant binding protein 15"/>
    <property type="match status" value="1"/>
</dbReference>
<dbReference type="CDD" id="cd23992">
    <property type="entry name" value="PBP_GOBP"/>
    <property type="match status" value="1"/>
</dbReference>
<accession>A0A1J0KKN0</accession>
<comment type="subcellular location">
    <subcellularLocation>
        <location evidence="1">Secreted</location>
    </subcellularLocation>
</comment>
<dbReference type="PANTHER" id="PTHR11857">
    <property type="entry name" value="ODORANT BINDING PROTEIN-RELATED"/>
    <property type="match status" value="1"/>
</dbReference>
<proteinExistence type="evidence at transcript level"/>
<keyword evidence="4" id="KW-1015">Disulfide bond</keyword>
<dbReference type="SMART" id="SM00708">
    <property type="entry name" value="PhBP"/>
    <property type="match status" value="1"/>
</dbReference>
<dbReference type="InterPro" id="IPR006170">
    <property type="entry name" value="PBP/GOBP"/>
</dbReference>
<evidence type="ECO:0000256" key="5">
    <source>
        <dbReference type="SAM" id="SignalP"/>
    </source>
</evidence>
<dbReference type="Pfam" id="PF01395">
    <property type="entry name" value="PBP_GOBP"/>
    <property type="match status" value="1"/>
</dbReference>